<feature type="region of interest" description="Disordered" evidence="1">
    <location>
        <begin position="51"/>
        <end position="71"/>
    </location>
</feature>
<dbReference type="Proteomes" id="UP001140217">
    <property type="component" value="Unassembled WGS sequence"/>
</dbReference>
<accession>A0A9W8H7T4</accession>
<evidence type="ECO:0000313" key="3">
    <source>
        <dbReference type="Proteomes" id="UP001140217"/>
    </source>
</evidence>
<comment type="caution">
    <text evidence="2">The sequence shown here is derived from an EMBL/GenBank/DDBJ whole genome shotgun (WGS) entry which is preliminary data.</text>
</comment>
<gene>
    <name evidence="2" type="ORF">H4R18_004992</name>
</gene>
<name>A0A9W8H7T4_9FUNG</name>
<organism evidence="2 3">
    <name type="scientific">Coemansia javaensis</name>
    <dbReference type="NCBI Taxonomy" id="2761396"/>
    <lineage>
        <taxon>Eukaryota</taxon>
        <taxon>Fungi</taxon>
        <taxon>Fungi incertae sedis</taxon>
        <taxon>Zoopagomycota</taxon>
        <taxon>Kickxellomycotina</taxon>
        <taxon>Kickxellomycetes</taxon>
        <taxon>Kickxellales</taxon>
        <taxon>Kickxellaceae</taxon>
        <taxon>Coemansia</taxon>
    </lineage>
</organism>
<dbReference type="EMBL" id="JANBUL010000271">
    <property type="protein sequence ID" value="KAJ2777745.1"/>
    <property type="molecule type" value="Genomic_DNA"/>
</dbReference>
<sequence length="426" mass="46503">MPLLSVCQRWRRLALPIVHCGVSIELERAGIKSNLGLVVSAGCLHARAPDAHGGGAAADDHKEKEEEEEEDNNIIKRAAAALFAIVPGVVQAQLRAAAIVWHRGRDDGYRHPRVDPANLVSLKLDRWPAVHSWTPFGADSASAEIVFPSLRDLDVWYTRDSEAGDLFGGGGGVQHWDGRPWRLHFPKLAVLRLSCAHDDACPLLEYAVLPLRMDWIRIETTGAVLQRVARMALPVASRRLEICISRDAGGGPTGLAAANRILERAHESKEAALRVYDPLLPVLPESITCTRLTELEIAHVTSADAMLGLIRKLPGLARLVVSRAELEGIQDRIAVPGPGDGSLAEPFDTGLRALCISSYDDDSEDRYNRDAIVALAKYLLLKTPTLVAFESADTPRAPIEEFVREYSAQYPHLAGVEFELDAESDG</sequence>
<protein>
    <submittedName>
        <fullName evidence="2">Uncharacterized protein</fullName>
    </submittedName>
</protein>
<evidence type="ECO:0000256" key="1">
    <source>
        <dbReference type="SAM" id="MobiDB-lite"/>
    </source>
</evidence>
<dbReference type="AlphaFoldDB" id="A0A9W8H7T4"/>
<evidence type="ECO:0000313" key="2">
    <source>
        <dbReference type="EMBL" id="KAJ2777745.1"/>
    </source>
</evidence>
<proteinExistence type="predicted"/>
<reference evidence="2" key="1">
    <citation type="submission" date="2022-07" db="EMBL/GenBank/DDBJ databases">
        <title>Phylogenomic reconstructions and comparative analyses of Kickxellomycotina fungi.</title>
        <authorList>
            <person name="Reynolds N.K."/>
            <person name="Stajich J.E."/>
            <person name="Barry K."/>
            <person name="Grigoriev I.V."/>
            <person name="Crous P."/>
            <person name="Smith M.E."/>
        </authorList>
    </citation>
    <scope>NUCLEOTIDE SEQUENCE</scope>
    <source>
        <strain evidence="2">NBRC 105414</strain>
    </source>
</reference>
<keyword evidence="3" id="KW-1185">Reference proteome</keyword>